<sequence>MSSPSSKGRSKSFVAAVVFLVIAVASIVIGRGGFSLPRFGTSGDVQHITGAISPEQEVYFKDPDTIKALEKHDIELELDVYPAQKMMGLIDGSGKQYDFYMPELDGAARTLEVWDVNSANSKPDGPSKEVFSTPIIALVHSDLVEDMKAHDLVKDTGGQKSLNLYTLVEMSQNGTRWRDISPSFGSPRVVDVAVPRITESNAALRYASVVRLAGMAVAAQEHGKGDTARLDELAQESMHRLIADQGYGETTSQGMLDAFLRVDKGEMPMVLTTEEQYLRQVSGGKDMSKYTPLLLSPPASLISTVVPRTEKGAVLADALGDDKAQEAAAQLGLRTKTARFFAQFAEKQDYDIPVIVNEDSPKMWDYYEEILQEFG</sequence>
<dbReference type="Proteomes" id="UP000594905">
    <property type="component" value="Chromosome"/>
</dbReference>
<evidence type="ECO:0008006" key="3">
    <source>
        <dbReference type="Google" id="ProtNLM"/>
    </source>
</evidence>
<gene>
    <name evidence="1" type="ORF">I6G51_08620</name>
</gene>
<proteinExistence type="predicted"/>
<reference evidence="1 2" key="1">
    <citation type="submission" date="2020-12" db="EMBL/GenBank/DDBJ databases">
        <title>FDA dAtabase for Regulatory Grade micrObial Sequences (FDA-ARGOS): Supporting development and validation of Infectious Disease Dx tests.</title>
        <authorList>
            <person name="Sproer C."/>
            <person name="Gronow S."/>
            <person name="Severitt S."/>
            <person name="Schroder I."/>
            <person name="Tallon L."/>
            <person name="Sadzewicz L."/>
            <person name="Zhao X."/>
            <person name="Boylan J."/>
            <person name="Ott S."/>
            <person name="Bowen H."/>
            <person name="Vavikolanu K."/>
            <person name="Mehta A."/>
            <person name="Aluvathingal J."/>
            <person name="Nadendla S."/>
            <person name="Lowell S."/>
            <person name="Myers T."/>
            <person name="Yan Y."/>
            <person name="Sichtig H."/>
        </authorList>
    </citation>
    <scope>NUCLEOTIDE SEQUENCE [LARGE SCALE GENOMIC DNA]</scope>
    <source>
        <strain evidence="1 2">FDAARGOS_894</strain>
    </source>
</reference>
<evidence type="ECO:0000313" key="2">
    <source>
        <dbReference type="Proteomes" id="UP000594905"/>
    </source>
</evidence>
<accession>A0A7T2XKA4</accession>
<evidence type="ECO:0000313" key="1">
    <source>
        <dbReference type="EMBL" id="QPS58979.1"/>
    </source>
</evidence>
<keyword evidence="2" id="KW-1185">Reference proteome</keyword>
<dbReference type="GeneID" id="70783078"/>
<name>A0A7T2XKA4_9CORY</name>
<protein>
    <recommendedName>
        <fullName evidence="3">Secreted protein</fullName>
    </recommendedName>
</protein>
<organism evidence="1 2">
    <name type="scientific">Corynebacterium minutissimum</name>
    <dbReference type="NCBI Taxonomy" id="38301"/>
    <lineage>
        <taxon>Bacteria</taxon>
        <taxon>Bacillati</taxon>
        <taxon>Actinomycetota</taxon>
        <taxon>Actinomycetes</taxon>
        <taxon>Mycobacteriales</taxon>
        <taxon>Corynebacteriaceae</taxon>
        <taxon>Corynebacterium</taxon>
    </lineage>
</organism>
<dbReference type="EMBL" id="CP065689">
    <property type="protein sequence ID" value="QPS58979.1"/>
    <property type="molecule type" value="Genomic_DNA"/>
</dbReference>
<dbReference type="RefSeq" id="WP_039675566.1">
    <property type="nucleotide sequence ID" value="NZ_CP065689.1"/>
</dbReference>